<dbReference type="PANTHER" id="PTHR31262:SF23">
    <property type="entry name" value="RIBULOSE BISPHOSPHATE CARBOXYLASE SMALL SUBUNIT"/>
    <property type="match status" value="1"/>
</dbReference>
<protein>
    <recommendedName>
        <fullName evidence="4">Ribulose bisphosphate carboxylase small subunit</fullName>
        <shortName evidence="4">RuBisCO small subunit</shortName>
    </recommendedName>
</protein>
<dbReference type="EMBL" id="CP000661">
    <property type="protein sequence ID" value="ABP71598.1"/>
    <property type="molecule type" value="Genomic_DNA"/>
</dbReference>
<dbReference type="AlphaFoldDB" id="A4WW34"/>
<evidence type="ECO:0000256" key="2">
    <source>
        <dbReference type="ARBA" id="ARBA00023300"/>
    </source>
</evidence>
<evidence type="ECO:0000256" key="4">
    <source>
        <dbReference type="HAMAP-Rule" id="MF_00859"/>
    </source>
</evidence>
<dbReference type="PANTHER" id="PTHR31262">
    <property type="entry name" value="RIBULOSE BISPHOSPHATE CARBOXYLASE SMALL CHAIN 1, CHLOROPLASTIC"/>
    <property type="match status" value="1"/>
</dbReference>
<dbReference type="InterPro" id="IPR024681">
    <property type="entry name" value="RuBisCO_ssu"/>
</dbReference>
<evidence type="ECO:0000259" key="5">
    <source>
        <dbReference type="SMART" id="SM00961"/>
    </source>
</evidence>
<comment type="similarity">
    <text evidence="4">Belongs to the RuBisCO small chain family.</text>
</comment>
<dbReference type="InterPro" id="IPR000894">
    <property type="entry name" value="RuBisCO_ssu_dom"/>
</dbReference>
<keyword evidence="2 4" id="KW-0120">Carbon dioxide fixation</keyword>
<reference evidence="6" key="1">
    <citation type="submission" date="2007-04" db="EMBL/GenBank/DDBJ databases">
        <title>Complete sequence of chromosome of Rhodobacter sphaeroides ATCC 17025.</title>
        <authorList>
            <consortium name="US DOE Joint Genome Institute"/>
            <person name="Copeland A."/>
            <person name="Lucas S."/>
            <person name="Lapidus A."/>
            <person name="Barry K."/>
            <person name="Detter J.C."/>
            <person name="Glavina del Rio T."/>
            <person name="Hammon N."/>
            <person name="Israni S."/>
            <person name="Dalin E."/>
            <person name="Tice H."/>
            <person name="Pitluck S."/>
            <person name="Chertkov O."/>
            <person name="Brettin T."/>
            <person name="Bruce D."/>
            <person name="Han C."/>
            <person name="Schmutz J."/>
            <person name="Larimer F."/>
            <person name="Land M."/>
            <person name="Hauser L."/>
            <person name="Kyrpides N."/>
            <person name="Kim E."/>
            <person name="Richardson P."/>
            <person name="Mackenzie C."/>
            <person name="Choudhary M."/>
            <person name="Donohue T.J."/>
            <person name="Kaplan S."/>
        </authorList>
    </citation>
    <scope>NUCLEOTIDE SEQUENCE [LARGE SCALE GENOMIC DNA]</scope>
    <source>
        <strain evidence="6">ATCC 17025</strain>
    </source>
</reference>
<dbReference type="Gene3D" id="3.30.190.10">
    <property type="entry name" value="Ribulose bisphosphate carboxylase, small subunit"/>
    <property type="match status" value="1"/>
</dbReference>
<evidence type="ECO:0000313" key="6">
    <source>
        <dbReference type="EMBL" id="ABP71598.1"/>
    </source>
</evidence>
<keyword evidence="6" id="KW-0456">Lyase</keyword>
<feature type="domain" description="Ribulose bisphosphate carboxylase small subunit" evidence="5">
    <location>
        <begin position="4"/>
        <end position="103"/>
    </location>
</feature>
<keyword evidence="1 4" id="KW-0113">Calvin cycle</keyword>
<gene>
    <name evidence="4" type="primary">cbbS</name>
    <name evidence="6" type="ordered locus">Rsph17025_2711</name>
</gene>
<dbReference type="InterPro" id="IPR036385">
    <property type="entry name" value="RuBisCO_ssu_sf"/>
</dbReference>
<evidence type="ECO:0000256" key="3">
    <source>
        <dbReference type="ARBA" id="ARBA00038826"/>
    </source>
</evidence>
<dbReference type="Pfam" id="PF00101">
    <property type="entry name" value="RuBisCO_small"/>
    <property type="match status" value="1"/>
</dbReference>
<dbReference type="SUPFAM" id="SSF55239">
    <property type="entry name" value="RuBisCO, small subunit"/>
    <property type="match status" value="1"/>
</dbReference>
<dbReference type="STRING" id="349102.Rsph17025_2711"/>
<sequence>MRITQGCFSFLPDLTDEQISAQVEYCLSRGWAVSLEYTDAPHPRNTYWEMWGMPMFDLRDPKGVMMELEECRKAFPDHYIRINAFDSTRGFETVTMSFIVNRPKVEPTIRMDRTEVDGRSIRYTHGIVR</sequence>
<evidence type="ECO:0000256" key="1">
    <source>
        <dbReference type="ARBA" id="ARBA00022567"/>
    </source>
</evidence>
<dbReference type="KEGG" id="rsq:Rsph17025_2711"/>
<name>A4WW34_CERS5</name>
<comment type="function">
    <text evidence="4">RuBisCO catalyzes two reactions: the carboxylation of D-ribulose 1,5-bisphosphate, the primary event in carbon dioxide fixation, as well as the oxidative fragmentation of the pentose substrate. Both reactions occur simultaneously and in competition at the same active site. Although the small subunit is not catalytic it is essential for maximal activity.</text>
</comment>
<dbReference type="BioCyc" id="RSPH349102:G1G8M-2791-MONOMER"/>
<dbReference type="SMART" id="SM00961">
    <property type="entry name" value="RuBisCO_small"/>
    <property type="match status" value="1"/>
</dbReference>
<dbReference type="HOGENOM" id="CLU_098114_2_0_5"/>
<dbReference type="GO" id="GO:0019253">
    <property type="term" value="P:reductive pentose-phosphate cycle"/>
    <property type="evidence" value="ECO:0007669"/>
    <property type="project" value="UniProtKB-UniRule"/>
</dbReference>
<comment type="miscellaneous">
    <text evidence="4">The basic functional RuBisCO is composed of a large chain homodimer in a 'head-to-tail' conformation. In form I RuBisCO this homodimer is arranged in a barrel-like tetramer with the small subunits forming a tetrameric 'cap' on each end of the 'barrel'.</text>
</comment>
<dbReference type="CDD" id="cd03527">
    <property type="entry name" value="RuBisCO_small"/>
    <property type="match status" value="1"/>
</dbReference>
<comment type="subunit">
    <text evidence="3 4">Heterohexadecamer of 8 large and 8 small subunits.</text>
</comment>
<accession>A4WW34</accession>
<organism evidence="6">
    <name type="scientific">Cereibacter sphaeroides (strain ATCC 17025 / ATH 2.4.3)</name>
    <name type="common">Rhodobacter sphaeroides</name>
    <dbReference type="NCBI Taxonomy" id="349102"/>
    <lineage>
        <taxon>Bacteria</taxon>
        <taxon>Pseudomonadati</taxon>
        <taxon>Pseudomonadota</taxon>
        <taxon>Alphaproteobacteria</taxon>
        <taxon>Rhodobacterales</taxon>
        <taxon>Paracoccaceae</taxon>
        <taxon>Cereibacter</taxon>
    </lineage>
</organism>
<dbReference type="HAMAP" id="MF_00859">
    <property type="entry name" value="RuBisCO_S_bact"/>
    <property type="match status" value="1"/>
</dbReference>
<dbReference type="GO" id="GO:0016984">
    <property type="term" value="F:ribulose-bisphosphate carboxylase activity"/>
    <property type="evidence" value="ECO:0007669"/>
    <property type="project" value="UniProtKB-UniRule"/>
</dbReference>
<dbReference type="eggNOG" id="COG4451">
    <property type="taxonomic scope" value="Bacteria"/>
</dbReference>
<proteinExistence type="inferred from homology"/>